<organism evidence="1 2">
    <name type="scientific">Paractinoplanes globisporus</name>
    <dbReference type="NCBI Taxonomy" id="113565"/>
    <lineage>
        <taxon>Bacteria</taxon>
        <taxon>Bacillati</taxon>
        <taxon>Actinomycetota</taxon>
        <taxon>Actinomycetes</taxon>
        <taxon>Micromonosporales</taxon>
        <taxon>Micromonosporaceae</taxon>
        <taxon>Paractinoplanes</taxon>
    </lineage>
</organism>
<reference evidence="1 2" key="1">
    <citation type="submission" date="2024-10" db="EMBL/GenBank/DDBJ databases">
        <title>The Natural Products Discovery Center: Release of the First 8490 Sequenced Strains for Exploring Actinobacteria Biosynthetic Diversity.</title>
        <authorList>
            <person name="Kalkreuter E."/>
            <person name="Kautsar S.A."/>
            <person name="Yang D."/>
            <person name="Bader C.D."/>
            <person name="Teijaro C.N."/>
            <person name="Fluegel L."/>
            <person name="Davis C.M."/>
            <person name="Simpson J.R."/>
            <person name="Lauterbach L."/>
            <person name="Steele A.D."/>
            <person name="Gui C."/>
            <person name="Meng S."/>
            <person name="Li G."/>
            <person name="Viehrig K."/>
            <person name="Ye F."/>
            <person name="Su P."/>
            <person name="Kiefer A.F."/>
            <person name="Nichols A."/>
            <person name="Cepeda A.J."/>
            <person name="Yan W."/>
            <person name="Fan B."/>
            <person name="Jiang Y."/>
            <person name="Adhikari A."/>
            <person name="Zheng C.-J."/>
            <person name="Schuster L."/>
            <person name="Cowan T.M."/>
            <person name="Smanski M.J."/>
            <person name="Chevrette M.G."/>
            <person name="De Carvalho L.P.S."/>
            <person name="Shen B."/>
        </authorList>
    </citation>
    <scope>NUCLEOTIDE SEQUENCE [LARGE SCALE GENOMIC DNA]</scope>
    <source>
        <strain evidence="1 2">NPDC000087</strain>
    </source>
</reference>
<evidence type="ECO:0000313" key="1">
    <source>
        <dbReference type="EMBL" id="MFF5295479.1"/>
    </source>
</evidence>
<dbReference type="Proteomes" id="UP001602245">
    <property type="component" value="Unassembled WGS sequence"/>
</dbReference>
<name>A0ABW6WQC2_9ACTN</name>
<accession>A0ABW6WQC2</accession>
<protein>
    <submittedName>
        <fullName evidence="1">DUF6023 family protein</fullName>
    </submittedName>
</protein>
<gene>
    <name evidence="1" type="ORF">ACFY35_39115</name>
</gene>
<evidence type="ECO:0000313" key="2">
    <source>
        <dbReference type="Proteomes" id="UP001602245"/>
    </source>
</evidence>
<sequence length="151" mass="15960">MGDRARGVALYATTAVLLAGGVTWWFRAAPGEEIDPMIPQWRASAQQLLPDVPGQDDADTIPLAAGSDHQVVAVVDTGKYQISVVCVGGQNSQVRVSLGEAATDSGRGLDCSDDPQSDRFDVGAAGRLRMFVVVSDAGPVVFRYTLLRIAD</sequence>
<keyword evidence="2" id="KW-1185">Reference proteome</keyword>
<comment type="caution">
    <text evidence="1">The sequence shown here is derived from an EMBL/GenBank/DDBJ whole genome shotgun (WGS) entry which is preliminary data.</text>
</comment>
<proteinExistence type="predicted"/>
<dbReference type="RefSeq" id="WP_026206028.1">
    <property type="nucleotide sequence ID" value="NZ_JBIAZU010000007.1"/>
</dbReference>
<dbReference type="EMBL" id="JBIAZU010000007">
    <property type="protein sequence ID" value="MFF5295479.1"/>
    <property type="molecule type" value="Genomic_DNA"/>
</dbReference>
<dbReference type="Pfam" id="PF19487">
    <property type="entry name" value="DUF6023"/>
    <property type="match status" value="1"/>
</dbReference>
<dbReference type="InterPro" id="IPR046065">
    <property type="entry name" value="DUF6023"/>
</dbReference>